<dbReference type="InterPro" id="IPR025110">
    <property type="entry name" value="AMP-bd_C"/>
</dbReference>
<evidence type="ECO:0000256" key="2">
    <source>
        <dbReference type="ARBA" id="ARBA00022598"/>
    </source>
</evidence>
<gene>
    <name evidence="5" type="ORF">DVK44_31285</name>
</gene>
<organism evidence="5 6">
    <name type="scientific">Streptomyces paludis</name>
    <dbReference type="NCBI Taxonomy" id="2282738"/>
    <lineage>
        <taxon>Bacteria</taxon>
        <taxon>Bacillati</taxon>
        <taxon>Actinomycetota</taxon>
        <taxon>Actinomycetes</taxon>
        <taxon>Kitasatosporales</taxon>
        <taxon>Streptomycetaceae</taxon>
        <taxon>Streptomyces</taxon>
    </lineage>
</organism>
<dbReference type="OrthoDB" id="9803968at2"/>
<dbReference type="FunFam" id="3.30.300.30:FF:000008">
    <property type="entry name" value="2,3-dihydroxybenzoate-AMP ligase"/>
    <property type="match status" value="1"/>
</dbReference>
<dbReference type="NCBIfam" id="NF004837">
    <property type="entry name" value="PRK06187.1"/>
    <property type="match status" value="1"/>
</dbReference>
<evidence type="ECO:0000313" key="5">
    <source>
        <dbReference type="EMBL" id="AXG83020.1"/>
    </source>
</evidence>
<dbReference type="RefSeq" id="WP_114665555.1">
    <property type="nucleotide sequence ID" value="NZ_CP031194.1"/>
</dbReference>
<evidence type="ECO:0000256" key="1">
    <source>
        <dbReference type="ARBA" id="ARBA00006432"/>
    </source>
</evidence>
<sequence>MHNFASILDYHAAQRPDAVAVVQDDHRLTVRELHERVNRLAAGLSALGVGRGDIVGLLLYNRPEFLELVYAVNRVGAVFLPLNYRLSEDEWQYILGHASAKVLVTEPDFVAAADRIASGLPGLAHRIRVDGETAGAAEAYGTAGADDSDALWTGYEELLARHPGAEVEPVDVAPDDLQRLMYTSGTTSRPKGVCITYGNLQAKNLAHIVHFGLTAADTTLVCGPLYHVGGLDMPALGVLYAGGKVVLQRRFDAADTLHAIQEHRVTNLWLAPAMVNAVLEVPGRASYDTTSVRFVLGGGEKTPEPVLRRVMSAFPHAWFADAYGLTETVSGDTFLDREHSLSKLGSVGRPVPHTRVRIVDDTGREVPAGELGEITLRGPKVFAGYWRDEKATAAALKDGWFHTGDIGHTDEDGFLYIDDRKKDMIVSGGENIATPEVERVLYEHPAVLEAAVVGLAHPRWGEVPRAFVVFRPGGSAGAAELREFCRARLAKFKVPSRFDIVDELPRTPSGKVLKRNLRDLPTERLV</sequence>
<dbReference type="InterPro" id="IPR042099">
    <property type="entry name" value="ANL_N_sf"/>
</dbReference>
<dbReference type="SUPFAM" id="SSF56801">
    <property type="entry name" value="Acetyl-CoA synthetase-like"/>
    <property type="match status" value="1"/>
</dbReference>
<dbReference type="PANTHER" id="PTHR43767">
    <property type="entry name" value="LONG-CHAIN-FATTY-ACID--COA LIGASE"/>
    <property type="match status" value="1"/>
</dbReference>
<evidence type="ECO:0000259" key="3">
    <source>
        <dbReference type="Pfam" id="PF00501"/>
    </source>
</evidence>
<dbReference type="Gene3D" id="3.40.50.12780">
    <property type="entry name" value="N-terminal domain of ligase-like"/>
    <property type="match status" value="1"/>
</dbReference>
<dbReference type="InterPro" id="IPR000873">
    <property type="entry name" value="AMP-dep_synth/lig_dom"/>
</dbReference>
<dbReference type="PANTHER" id="PTHR43767:SF1">
    <property type="entry name" value="NONRIBOSOMAL PEPTIDE SYNTHASE PES1 (EUROFUNG)-RELATED"/>
    <property type="match status" value="1"/>
</dbReference>
<dbReference type="GO" id="GO:0016878">
    <property type="term" value="F:acid-thiol ligase activity"/>
    <property type="evidence" value="ECO:0007669"/>
    <property type="project" value="UniProtKB-ARBA"/>
</dbReference>
<evidence type="ECO:0000259" key="4">
    <source>
        <dbReference type="Pfam" id="PF13193"/>
    </source>
</evidence>
<evidence type="ECO:0000313" key="6">
    <source>
        <dbReference type="Proteomes" id="UP000253868"/>
    </source>
</evidence>
<dbReference type="Gene3D" id="3.30.300.30">
    <property type="match status" value="1"/>
</dbReference>
<name>A0A345I246_9ACTN</name>
<dbReference type="InterPro" id="IPR050237">
    <property type="entry name" value="ATP-dep_AMP-bd_enzyme"/>
</dbReference>
<keyword evidence="2" id="KW-0436">Ligase</keyword>
<proteinExistence type="inferred from homology"/>
<dbReference type="Pfam" id="PF00501">
    <property type="entry name" value="AMP-binding"/>
    <property type="match status" value="1"/>
</dbReference>
<dbReference type="AlphaFoldDB" id="A0A345I246"/>
<dbReference type="Pfam" id="PF13193">
    <property type="entry name" value="AMP-binding_C"/>
    <property type="match status" value="1"/>
</dbReference>
<dbReference type="CDD" id="cd17631">
    <property type="entry name" value="FACL_FadD13-like"/>
    <property type="match status" value="1"/>
</dbReference>
<feature type="domain" description="AMP-binding enzyme C-terminal" evidence="4">
    <location>
        <begin position="436"/>
        <end position="511"/>
    </location>
</feature>
<keyword evidence="6" id="KW-1185">Reference proteome</keyword>
<dbReference type="KEGG" id="spad:DVK44_31285"/>
<feature type="domain" description="AMP-dependent synthetase/ligase" evidence="3">
    <location>
        <begin position="9"/>
        <end position="386"/>
    </location>
</feature>
<dbReference type="PROSITE" id="PS00455">
    <property type="entry name" value="AMP_BINDING"/>
    <property type="match status" value="1"/>
</dbReference>
<protein>
    <submittedName>
        <fullName evidence="5">Fatty-acyl-CoA synthase</fullName>
    </submittedName>
</protein>
<comment type="similarity">
    <text evidence="1">Belongs to the ATP-dependent AMP-binding enzyme family.</text>
</comment>
<dbReference type="Proteomes" id="UP000253868">
    <property type="component" value="Chromosome"/>
</dbReference>
<dbReference type="InterPro" id="IPR020845">
    <property type="entry name" value="AMP-binding_CS"/>
</dbReference>
<accession>A0A345I246</accession>
<dbReference type="InterPro" id="IPR045851">
    <property type="entry name" value="AMP-bd_C_sf"/>
</dbReference>
<dbReference type="EMBL" id="CP031194">
    <property type="protein sequence ID" value="AXG83020.1"/>
    <property type="molecule type" value="Genomic_DNA"/>
</dbReference>
<reference evidence="6" key="1">
    <citation type="submission" date="2018-07" db="EMBL/GenBank/DDBJ databases">
        <authorList>
            <person name="Zhao J."/>
        </authorList>
    </citation>
    <scope>NUCLEOTIDE SEQUENCE [LARGE SCALE GENOMIC DNA]</scope>
    <source>
        <strain evidence="6">GSSD-12</strain>
    </source>
</reference>